<dbReference type="InterPro" id="IPR000742">
    <property type="entry name" value="EGF"/>
</dbReference>
<dbReference type="OrthoDB" id="382013at2759"/>
<keyword evidence="1" id="KW-1015">Disulfide bond</keyword>
<dbReference type="PROSITE" id="PS00022">
    <property type="entry name" value="EGF_1"/>
    <property type="match status" value="1"/>
</dbReference>
<sequence length="152" mass="16393">MGESSAHLHPKRGRVSRGLRQAELRSNAKRLQYSEIQPSSSGPRSNTIFFAKKPSCSDVCIGVTCSNNGVCSGARGYPTCNCRGNYGGSRCETGPGAVGCCNLQGGLVKTPSEQPQLAEGTWLSRQAKPLLAHTKWTSRGHGNRRGATFWRR</sequence>
<feature type="region of interest" description="Disordered" evidence="2">
    <location>
        <begin position="1"/>
        <end position="44"/>
    </location>
</feature>
<evidence type="ECO:0000313" key="5">
    <source>
        <dbReference type="Proteomes" id="UP000784294"/>
    </source>
</evidence>
<feature type="compositionally biased region" description="Polar residues" evidence="2">
    <location>
        <begin position="34"/>
        <end position="44"/>
    </location>
</feature>
<evidence type="ECO:0000313" key="4">
    <source>
        <dbReference type="EMBL" id="VEL37388.1"/>
    </source>
</evidence>
<proteinExistence type="predicted"/>
<dbReference type="SUPFAM" id="SSF57196">
    <property type="entry name" value="EGF/Laminin"/>
    <property type="match status" value="1"/>
</dbReference>
<dbReference type="AlphaFoldDB" id="A0A448XID5"/>
<keyword evidence="5" id="KW-1185">Reference proteome</keyword>
<keyword evidence="1" id="KW-0245">EGF-like domain</keyword>
<feature type="disulfide bond" evidence="1">
    <location>
        <begin position="82"/>
        <end position="91"/>
    </location>
</feature>
<dbReference type="EMBL" id="CAAALY010254823">
    <property type="protein sequence ID" value="VEL37388.1"/>
    <property type="molecule type" value="Genomic_DNA"/>
</dbReference>
<accession>A0A448XID5</accession>
<comment type="caution">
    <text evidence="4">The sequence shown here is derived from an EMBL/GenBank/DDBJ whole genome shotgun (WGS) entry which is preliminary data.</text>
</comment>
<protein>
    <recommendedName>
        <fullName evidence="3">EGF-like domain-containing protein</fullName>
    </recommendedName>
</protein>
<reference evidence="4" key="1">
    <citation type="submission" date="2018-11" db="EMBL/GenBank/DDBJ databases">
        <authorList>
            <consortium name="Pathogen Informatics"/>
        </authorList>
    </citation>
    <scope>NUCLEOTIDE SEQUENCE</scope>
</reference>
<feature type="domain" description="EGF-like" evidence="3">
    <location>
        <begin position="57"/>
        <end position="92"/>
    </location>
</feature>
<dbReference type="PROSITE" id="PS50026">
    <property type="entry name" value="EGF_3"/>
    <property type="match status" value="1"/>
</dbReference>
<comment type="caution">
    <text evidence="1">Lacks conserved residue(s) required for the propagation of feature annotation.</text>
</comment>
<feature type="compositionally biased region" description="Basic residues" evidence="2">
    <location>
        <begin position="8"/>
        <end position="17"/>
    </location>
</feature>
<dbReference type="Proteomes" id="UP000784294">
    <property type="component" value="Unassembled WGS sequence"/>
</dbReference>
<evidence type="ECO:0000256" key="1">
    <source>
        <dbReference type="PROSITE-ProRule" id="PRU00076"/>
    </source>
</evidence>
<dbReference type="Gene3D" id="2.10.25.10">
    <property type="entry name" value="Laminin"/>
    <property type="match status" value="1"/>
</dbReference>
<evidence type="ECO:0000259" key="3">
    <source>
        <dbReference type="PROSITE" id="PS50026"/>
    </source>
</evidence>
<evidence type="ECO:0000256" key="2">
    <source>
        <dbReference type="SAM" id="MobiDB-lite"/>
    </source>
</evidence>
<gene>
    <name evidence="4" type="ORF">PXEA_LOCUS30828</name>
</gene>
<name>A0A448XID5_9PLAT</name>
<organism evidence="4 5">
    <name type="scientific">Protopolystoma xenopodis</name>
    <dbReference type="NCBI Taxonomy" id="117903"/>
    <lineage>
        <taxon>Eukaryota</taxon>
        <taxon>Metazoa</taxon>
        <taxon>Spiralia</taxon>
        <taxon>Lophotrochozoa</taxon>
        <taxon>Platyhelminthes</taxon>
        <taxon>Monogenea</taxon>
        <taxon>Polyopisthocotylea</taxon>
        <taxon>Polystomatidea</taxon>
        <taxon>Polystomatidae</taxon>
        <taxon>Protopolystoma</taxon>
    </lineage>
</organism>